<evidence type="ECO:0000256" key="1">
    <source>
        <dbReference type="SAM" id="Phobius"/>
    </source>
</evidence>
<evidence type="ECO:0000313" key="2">
    <source>
        <dbReference type="EMBL" id="KAJ7062432.1"/>
    </source>
</evidence>
<organism evidence="2 3">
    <name type="scientific">Mycena belliarum</name>
    <dbReference type="NCBI Taxonomy" id="1033014"/>
    <lineage>
        <taxon>Eukaryota</taxon>
        <taxon>Fungi</taxon>
        <taxon>Dikarya</taxon>
        <taxon>Basidiomycota</taxon>
        <taxon>Agaricomycotina</taxon>
        <taxon>Agaricomycetes</taxon>
        <taxon>Agaricomycetidae</taxon>
        <taxon>Agaricales</taxon>
        <taxon>Marasmiineae</taxon>
        <taxon>Mycenaceae</taxon>
        <taxon>Mycena</taxon>
    </lineage>
</organism>
<dbReference type="AlphaFoldDB" id="A0AAD6TQ92"/>
<reference evidence="2" key="1">
    <citation type="submission" date="2023-03" db="EMBL/GenBank/DDBJ databases">
        <title>Massive genome expansion in bonnet fungi (Mycena s.s.) driven by repeated elements and novel gene families across ecological guilds.</title>
        <authorList>
            <consortium name="Lawrence Berkeley National Laboratory"/>
            <person name="Harder C.B."/>
            <person name="Miyauchi S."/>
            <person name="Viragh M."/>
            <person name="Kuo A."/>
            <person name="Thoen E."/>
            <person name="Andreopoulos B."/>
            <person name="Lu D."/>
            <person name="Skrede I."/>
            <person name="Drula E."/>
            <person name="Henrissat B."/>
            <person name="Morin E."/>
            <person name="Kohler A."/>
            <person name="Barry K."/>
            <person name="LaButti K."/>
            <person name="Morin E."/>
            <person name="Salamov A."/>
            <person name="Lipzen A."/>
            <person name="Mereny Z."/>
            <person name="Hegedus B."/>
            <person name="Baldrian P."/>
            <person name="Stursova M."/>
            <person name="Weitz H."/>
            <person name="Taylor A."/>
            <person name="Grigoriev I.V."/>
            <person name="Nagy L.G."/>
            <person name="Martin F."/>
            <person name="Kauserud H."/>
        </authorList>
    </citation>
    <scope>NUCLEOTIDE SEQUENCE</scope>
    <source>
        <strain evidence="2">CBHHK173m</strain>
    </source>
</reference>
<proteinExistence type="predicted"/>
<keyword evidence="1" id="KW-0812">Transmembrane</keyword>
<name>A0AAD6TQ92_9AGAR</name>
<dbReference type="EMBL" id="JARJCN010000230">
    <property type="protein sequence ID" value="KAJ7062432.1"/>
    <property type="molecule type" value="Genomic_DNA"/>
</dbReference>
<sequence>MGGIARIRRPYMARRLWVDAAVRLQQKFAPSQLHNSQYGAWFVWTRSKIIGAGASLPRIAHNLGSVIYSCTRTSSPLPFCGQRSGGRRGWIQGFAANSLAEPILASQPARFLGRWTSIRTGASPALLHSTTHHPVRLLNCRNLSCAFQLILVAILHALGALTAAVGIELVR</sequence>
<accession>A0AAD6TQ92</accession>
<comment type="caution">
    <text evidence="2">The sequence shown here is derived from an EMBL/GenBank/DDBJ whole genome shotgun (WGS) entry which is preliminary data.</text>
</comment>
<keyword evidence="3" id="KW-1185">Reference proteome</keyword>
<feature type="transmembrane region" description="Helical" evidence="1">
    <location>
        <begin position="146"/>
        <end position="170"/>
    </location>
</feature>
<keyword evidence="1" id="KW-1133">Transmembrane helix</keyword>
<protein>
    <submittedName>
        <fullName evidence="2">Uncharacterized protein</fullName>
    </submittedName>
</protein>
<gene>
    <name evidence="2" type="ORF">B0H15DRAFT_277345</name>
</gene>
<dbReference type="Proteomes" id="UP001222325">
    <property type="component" value="Unassembled WGS sequence"/>
</dbReference>
<keyword evidence="1" id="KW-0472">Membrane</keyword>
<evidence type="ECO:0000313" key="3">
    <source>
        <dbReference type="Proteomes" id="UP001222325"/>
    </source>
</evidence>